<organism evidence="2">
    <name type="scientific">Dyadobacter sp. 676</name>
    <dbReference type="NCBI Taxonomy" id="3088362"/>
    <lineage>
        <taxon>Bacteria</taxon>
        <taxon>Pseudomonadati</taxon>
        <taxon>Bacteroidota</taxon>
        <taxon>Cytophagia</taxon>
        <taxon>Cytophagales</taxon>
        <taxon>Spirosomataceae</taxon>
        <taxon>Dyadobacter</taxon>
    </lineage>
</organism>
<evidence type="ECO:0008006" key="3">
    <source>
        <dbReference type="Google" id="ProtNLM"/>
    </source>
</evidence>
<proteinExistence type="predicted"/>
<dbReference type="RefSeq" id="WP_353718694.1">
    <property type="nucleotide sequence ID" value="NZ_CP159289.1"/>
</dbReference>
<feature type="signal peptide" evidence="1">
    <location>
        <begin position="1"/>
        <end position="25"/>
    </location>
</feature>
<evidence type="ECO:0000256" key="1">
    <source>
        <dbReference type="SAM" id="SignalP"/>
    </source>
</evidence>
<evidence type="ECO:0000313" key="2">
    <source>
        <dbReference type="EMBL" id="XCH23368.1"/>
    </source>
</evidence>
<protein>
    <recommendedName>
        <fullName evidence="3">PA14 domain-containing protein</fullName>
    </recommendedName>
</protein>
<feature type="chain" id="PRO_5043784225" description="PA14 domain-containing protein" evidence="1">
    <location>
        <begin position="26"/>
        <end position="297"/>
    </location>
</feature>
<dbReference type="Gene3D" id="2.60.120.40">
    <property type="match status" value="1"/>
</dbReference>
<dbReference type="InterPro" id="IPR008983">
    <property type="entry name" value="Tumour_necrosis_fac-like_dom"/>
</dbReference>
<gene>
    <name evidence="2" type="ORF">ABV298_24050</name>
</gene>
<dbReference type="AlphaFoldDB" id="A0AAU8FI30"/>
<keyword evidence="1" id="KW-0732">Signal</keyword>
<sequence length="297" mass="31388">MKKTILIVMTLSLFSLSFGAVKAQAQTGNVGIGTTTPGSKLTVNGSFAAANTIVTANSHLAGENEFFITWNGTAAGTITLPASTSAPDRTGRLYFFKNTSNVYTLTIDANGSELIDDTPTLVLEAGESALLAKTGNNTASGTTYEVGMLAKTSVRYLYSVSSAVEQTHAAGVAVDADFSTIDFSSNGGVDFNLATDTWTCPETGYYNIEFFESGYLTVANSTSHRALSIKKNGAWAAPLQYYTMTNGTTPTMRSGGQNSSVEYLVKGDKITASMSLCIGCGPTSMRSFSRRMVISRL</sequence>
<name>A0AAU8FI30_9BACT</name>
<dbReference type="EMBL" id="CP159289">
    <property type="protein sequence ID" value="XCH23368.1"/>
    <property type="molecule type" value="Genomic_DNA"/>
</dbReference>
<accession>A0AAU8FI30</accession>
<reference evidence="2" key="1">
    <citation type="submission" date="2024-06" db="EMBL/GenBank/DDBJ databases">
        <title>Sequencing and assembly of the genome of Dyadobacter sp. strain 676, a symbiont of Cyamopsis tetragonoloba.</title>
        <authorList>
            <person name="Guro P."/>
            <person name="Sazanova A."/>
            <person name="Kuznetsova I."/>
            <person name="Belimov A."/>
            <person name="Safronova V."/>
        </authorList>
    </citation>
    <scope>NUCLEOTIDE SEQUENCE</scope>
    <source>
        <strain evidence="2">676</strain>
    </source>
</reference>